<organism evidence="1 2">
    <name type="scientific">Hygrophoropsis aurantiaca</name>
    <dbReference type="NCBI Taxonomy" id="72124"/>
    <lineage>
        <taxon>Eukaryota</taxon>
        <taxon>Fungi</taxon>
        <taxon>Dikarya</taxon>
        <taxon>Basidiomycota</taxon>
        <taxon>Agaricomycotina</taxon>
        <taxon>Agaricomycetes</taxon>
        <taxon>Agaricomycetidae</taxon>
        <taxon>Boletales</taxon>
        <taxon>Coniophorineae</taxon>
        <taxon>Hygrophoropsidaceae</taxon>
        <taxon>Hygrophoropsis</taxon>
    </lineage>
</organism>
<sequence>MATKSATAPTDVAHALQAQLEGANLQILDARLKLGAYKFDDDDLGGGDDTGTSKDPEGVRNDVAAQVSFLRRLKFQYLEQNAKDKYIKTIVSDDAPLVTAAANEALRLRNEEKKAALREAKAKLEEKKGDVKVLAGLVEEDYSRAKTLTQEATTLSQKILDARLELTRLRQAHPHPRLTVKSATATLEAQEAEMQDLDEAMRGVTEEIGQIKEGVRKGVGEIERLRAEKVELEKIAGAARVGEGEGEEDGRVAGLYDWFSASLTLHRSLLSLVSSHAETENELRLRYAVGQGEITIKLLFIPNTRQLGAAEVIGPDGGMMDVGDVLDTHVHANDVSGLVWAVLARARNGGGT</sequence>
<dbReference type="EMBL" id="MU268674">
    <property type="protein sequence ID" value="KAH7903963.1"/>
    <property type="molecule type" value="Genomic_DNA"/>
</dbReference>
<keyword evidence="2" id="KW-1185">Reference proteome</keyword>
<accession>A0ACB7ZTC7</accession>
<dbReference type="Proteomes" id="UP000790377">
    <property type="component" value="Unassembled WGS sequence"/>
</dbReference>
<evidence type="ECO:0000313" key="2">
    <source>
        <dbReference type="Proteomes" id="UP000790377"/>
    </source>
</evidence>
<reference evidence="1" key="1">
    <citation type="journal article" date="2021" name="New Phytol.">
        <title>Evolutionary innovations through gain and loss of genes in the ectomycorrhizal Boletales.</title>
        <authorList>
            <person name="Wu G."/>
            <person name="Miyauchi S."/>
            <person name="Morin E."/>
            <person name="Kuo A."/>
            <person name="Drula E."/>
            <person name="Varga T."/>
            <person name="Kohler A."/>
            <person name="Feng B."/>
            <person name="Cao Y."/>
            <person name="Lipzen A."/>
            <person name="Daum C."/>
            <person name="Hundley H."/>
            <person name="Pangilinan J."/>
            <person name="Johnson J."/>
            <person name="Barry K."/>
            <person name="LaButti K."/>
            <person name="Ng V."/>
            <person name="Ahrendt S."/>
            <person name="Min B."/>
            <person name="Choi I.G."/>
            <person name="Park H."/>
            <person name="Plett J.M."/>
            <person name="Magnuson J."/>
            <person name="Spatafora J.W."/>
            <person name="Nagy L.G."/>
            <person name="Henrissat B."/>
            <person name="Grigoriev I.V."/>
            <person name="Yang Z.L."/>
            <person name="Xu J."/>
            <person name="Martin F.M."/>
        </authorList>
    </citation>
    <scope>NUCLEOTIDE SEQUENCE</scope>
    <source>
        <strain evidence="1">ATCC 28755</strain>
    </source>
</reference>
<name>A0ACB7ZTC7_9AGAM</name>
<comment type="caution">
    <text evidence="1">The sequence shown here is derived from an EMBL/GenBank/DDBJ whole genome shotgun (WGS) entry which is preliminary data.</text>
</comment>
<protein>
    <submittedName>
        <fullName evidence="1">Uncharacterized protein</fullName>
    </submittedName>
</protein>
<gene>
    <name evidence="1" type="ORF">BJ138DRAFT_1167331</name>
</gene>
<evidence type="ECO:0000313" key="1">
    <source>
        <dbReference type="EMBL" id="KAH7903963.1"/>
    </source>
</evidence>
<proteinExistence type="predicted"/>